<dbReference type="Pfam" id="PF00498">
    <property type="entry name" value="FHA"/>
    <property type="match status" value="1"/>
</dbReference>
<name>A0ABY8PRD9_9BACT</name>
<evidence type="ECO:0000313" key="2">
    <source>
        <dbReference type="EMBL" id="WGS65188.1"/>
    </source>
</evidence>
<dbReference type="InterPro" id="IPR000253">
    <property type="entry name" value="FHA_dom"/>
</dbReference>
<gene>
    <name evidence="2" type="ORF">JRV97_01125</name>
</gene>
<dbReference type="EMBL" id="CP069362">
    <property type="protein sequence ID" value="WGS65188.1"/>
    <property type="molecule type" value="Genomic_DNA"/>
</dbReference>
<organism evidence="2 3">
    <name type="scientific">Marinitoga aeolica</name>
    <dbReference type="NCBI Taxonomy" id="2809031"/>
    <lineage>
        <taxon>Bacteria</taxon>
        <taxon>Thermotogati</taxon>
        <taxon>Thermotogota</taxon>
        <taxon>Thermotogae</taxon>
        <taxon>Petrotogales</taxon>
        <taxon>Petrotogaceae</taxon>
        <taxon>Marinitoga</taxon>
    </lineage>
</organism>
<dbReference type="PROSITE" id="PS50006">
    <property type="entry name" value="FHA_DOMAIN"/>
    <property type="match status" value="1"/>
</dbReference>
<sequence>MKKCLNCQREYEDDYPEEFCECGGYIIQEQQTEKKIEKEMNEFLKVLNVVHENNQLDETIGDYEINKNLDDAEIEKTEKIENIAETAGIIIKVYSSKKELIEKNFLYDEILIGRKNPETDIDLEDFDLEKEISKRHIKIIRENNEYYLLRLTKKTPIYLNQNIVKIGEKIKLNDADKIIISKKIGIQVSFM</sequence>
<feature type="domain" description="FHA" evidence="1">
    <location>
        <begin position="110"/>
        <end position="164"/>
    </location>
</feature>
<evidence type="ECO:0000313" key="3">
    <source>
        <dbReference type="Proteomes" id="UP001232493"/>
    </source>
</evidence>
<proteinExistence type="predicted"/>
<dbReference type="SUPFAM" id="SSF49879">
    <property type="entry name" value="SMAD/FHA domain"/>
    <property type="match status" value="1"/>
</dbReference>
<dbReference type="RefSeq" id="WP_280999455.1">
    <property type="nucleotide sequence ID" value="NZ_CP069362.1"/>
</dbReference>
<evidence type="ECO:0000259" key="1">
    <source>
        <dbReference type="PROSITE" id="PS50006"/>
    </source>
</evidence>
<keyword evidence="3" id="KW-1185">Reference proteome</keyword>
<dbReference type="CDD" id="cd00060">
    <property type="entry name" value="FHA"/>
    <property type="match status" value="1"/>
</dbReference>
<dbReference type="InterPro" id="IPR008984">
    <property type="entry name" value="SMAD_FHA_dom_sf"/>
</dbReference>
<protein>
    <submittedName>
        <fullName evidence="2">FHA domain-containing protein</fullName>
    </submittedName>
</protein>
<dbReference type="Proteomes" id="UP001232493">
    <property type="component" value="Chromosome"/>
</dbReference>
<accession>A0ABY8PRD9</accession>
<reference evidence="2 3" key="1">
    <citation type="submission" date="2021-02" db="EMBL/GenBank/DDBJ databases">
        <title>Characterization of Marinitoga sp. nov. str. BP5-C20A.</title>
        <authorList>
            <person name="Erauso G."/>
            <person name="Postec A."/>
        </authorList>
    </citation>
    <scope>NUCLEOTIDE SEQUENCE [LARGE SCALE GENOMIC DNA]</scope>
    <source>
        <strain evidence="2 3">BP5-C20A</strain>
    </source>
</reference>
<dbReference type="Gene3D" id="2.60.200.20">
    <property type="match status" value="1"/>
</dbReference>